<dbReference type="AlphaFoldDB" id="A0AA37T986"/>
<dbReference type="Gene3D" id="1.25.20.10">
    <property type="entry name" value="Bacterial muramidases"/>
    <property type="match status" value="1"/>
</dbReference>
<feature type="domain" description="Transglycosylase SLT" evidence="3">
    <location>
        <begin position="542"/>
        <end position="652"/>
    </location>
</feature>
<dbReference type="InterPro" id="IPR023346">
    <property type="entry name" value="Lysozyme-like_dom_sf"/>
</dbReference>
<gene>
    <name evidence="5" type="ORF">GCM10007877_29910</name>
</gene>
<name>A0AA37T986_9GAMM</name>
<dbReference type="GO" id="GO:0004553">
    <property type="term" value="F:hydrolase activity, hydrolyzing O-glycosyl compounds"/>
    <property type="evidence" value="ECO:0007669"/>
    <property type="project" value="InterPro"/>
</dbReference>
<evidence type="ECO:0000256" key="1">
    <source>
        <dbReference type="ARBA" id="ARBA00007734"/>
    </source>
</evidence>
<dbReference type="InterPro" id="IPR008939">
    <property type="entry name" value="Lytic_TGlycosylase_superhlx_U"/>
</dbReference>
<dbReference type="PROSITE" id="PS00922">
    <property type="entry name" value="TRANSGLYCOSYLASE"/>
    <property type="match status" value="1"/>
</dbReference>
<feature type="domain" description="Lytic transglycosylase superhelical linker" evidence="4">
    <location>
        <begin position="464"/>
        <end position="530"/>
    </location>
</feature>
<keyword evidence="2" id="KW-0732">Signal</keyword>
<dbReference type="InterPro" id="IPR037061">
    <property type="entry name" value="Lytic_TGlycoase_superhlx_L_sf"/>
</dbReference>
<evidence type="ECO:0000313" key="5">
    <source>
        <dbReference type="EMBL" id="GLS27272.1"/>
    </source>
</evidence>
<dbReference type="Gene3D" id="1.10.530.10">
    <property type="match status" value="1"/>
</dbReference>
<evidence type="ECO:0000259" key="3">
    <source>
        <dbReference type="Pfam" id="PF01464"/>
    </source>
</evidence>
<dbReference type="SUPFAM" id="SSF53955">
    <property type="entry name" value="Lysozyme-like"/>
    <property type="match status" value="1"/>
</dbReference>
<evidence type="ECO:0000313" key="6">
    <source>
        <dbReference type="Proteomes" id="UP001156870"/>
    </source>
</evidence>
<dbReference type="EMBL" id="BSPD01000073">
    <property type="protein sequence ID" value="GLS27272.1"/>
    <property type="molecule type" value="Genomic_DNA"/>
</dbReference>
<dbReference type="Pfam" id="PF01464">
    <property type="entry name" value="SLT"/>
    <property type="match status" value="1"/>
</dbReference>
<dbReference type="GO" id="GO:0042597">
    <property type="term" value="C:periplasmic space"/>
    <property type="evidence" value="ECO:0007669"/>
    <property type="project" value="InterPro"/>
</dbReference>
<dbReference type="SUPFAM" id="SSF48435">
    <property type="entry name" value="Bacterial muramidases"/>
    <property type="match status" value="1"/>
</dbReference>
<dbReference type="Gene3D" id="1.10.1240.20">
    <property type="entry name" value="Lytic transglycosylase, superhelical linker domain"/>
    <property type="match status" value="1"/>
</dbReference>
<comment type="caution">
    <text evidence="5">The sequence shown here is derived from an EMBL/GenBank/DDBJ whole genome shotgun (WGS) entry which is preliminary data.</text>
</comment>
<evidence type="ECO:0000259" key="4">
    <source>
        <dbReference type="Pfam" id="PF14718"/>
    </source>
</evidence>
<dbReference type="Pfam" id="PF00760">
    <property type="entry name" value="Cucumo_coat"/>
    <property type="match status" value="1"/>
</dbReference>
<dbReference type="InterPro" id="IPR012289">
    <property type="entry name" value="Lytic_TGlycosylase_superhlx_L"/>
</dbReference>
<dbReference type="GO" id="GO:0000270">
    <property type="term" value="P:peptidoglycan metabolic process"/>
    <property type="evidence" value="ECO:0007669"/>
    <property type="project" value="InterPro"/>
</dbReference>
<dbReference type="PANTHER" id="PTHR37423:SF5">
    <property type="entry name" value="SOLUBLE LYTIC MUREIN TRANSGLYCOSYLASE"/>
    <property type="match status" value="1"/>
</dbReference>
<dbReference type="Pfam" id="PF14718">
    <property type="entry name" value="SLT_L"/>
    <property type="match status" value="1"/>
</dbReference>
<dbReference type="CDD" id="cd13401">
    <property type="entry name" value="Slt70-like"/>
    <property type="match status" value="1"/>
</dbReference>
<dbReference type="GO" id="GO:0008933">
    <property type="term" value="F:peptidoglycan lytic transglycosylase activity"/>
    <property type="evidence" value="ECO:0007669"/>
    <property type="project" value="InterPro"/>
</dbReference>
<dbReference type="GO" id="GO:0016020">
    <property type="term" value="C:membrane"/>
    <property type="evidence" value="ECO:0007669"/>
    <property type="project" value="InterPro"/>
</dbReference>
<dbReference type="InterPro" id="IPR000189">
    <property type="entry name" value="Transglyc_AS"/>
</dbReference>
<reference evidence="5 6" key="1">
    <citation type="journal article" date="2014" name="Int. J. Syst. Evol. Microbiol.">
        <title>Complete genome sequence of Corynebacterium casei LMG S-19264T (=DSM 44701T), isolated from a smear-ripened cheese.</title>
        <authorList>
            <consortium name="US DOE Joint Genome Institute (JGI-PGF)"/>
            <person name="Walter F."/>
            <person name="Albersmeier A."/>
            <person name="Kalinowski J."/>
            <person name="Ruckert C."/>
        </authorList>
    </citation>
    <scope>NUCLEOTIDE SEQUENCE [LARGE SCALE GENOMIC DNA]</scope>
    <source>
        <strain evidence="5 6">NBRC 110095</strain>
    </source>
</reference>
<dbReference type="PANTHER" id="PTHR37423">
    <property type="entry name" value="SOLUBLE LYTIC MUREIN TRANSGLYCOSYLASE-RELATED"/>
    <property type="match status" value="1"/>
</dbReference>
<protein>
    <submittedName>
        <fullName evidence="5">Lytic transglycosylase</fullName>
    </submittedName>
</protein>
<accession>A0AA37T986</accession>
<comment type="similarity">
    <text evidence="1">Belongs to the transglycosylase Slt family.</text>
</comment>
<proteinExistence type="inferred from homology"/>
<organism evidence="5 6">
    <name type="scientific">Marinibactrum halimedae</name>
    <dbReference type="NCBI Taxonomy" id="1444977"/>
    <lineage>
        <taxon>Bacteria</taxon>
        <taxon>Pseudomonadati</taxon>
        <taxon>Pseudomonadota</taxon>
        <taxon>Gammaproteobacteria</taxon>
        <taxon>Cellvibrionales</taxon>
        <taxon>Cellvibrionaceae</taxon>
        <taxon>Marinibactrum</taxon>
    </lineage>
</organism>
<evidence type="ECO:0000256" key="2">
    <source>
        <dbReference type="ARBA" id="ARBA00022729"/>
    </source>
</evidence>
<sequence>MYARRPVSLALSTKALSTKLASSTALISVILFSLFTHNAISIEAEALNNDGITADSAQAGLNKILVNDTPANTTTTATNSAQKLNEQRALYLEVRKKLKQKKLTYDQVPYDQLEDYPLVPYLHYSDLISQLNKRPYKKVEQFLEENEDSWLSHRLRKAWLKKLASSNRWHEFQSYYDESIKDEGLYCQYLMARFNHGEPKALESVAPIWNQGKSLPKACDPLFKEWMQSEYFSSEIAWERHFKAVEARKLSLAKYISKKIDPALQPLAKQMRDLYHYPSRLSRLKDYTTYPEAELQSVMLYGVRRLARTNPKQALRIWEQFDSSVFFEQDERSQTIEHLAYRLLQKKHPKTATQILDSNNVVSDRVMERLIRVALKENRWQDVSLYIGRLSDEEQHTHRWRYWQARANEHLAKSEAERETITTIYQELAQDRDFYGFLAADRLGSQYSLDHTDVTPSPMMIEQVAQRPALARSKELYEIGHINQARMEWRYGTQDLSKDELLSAAKLANQWGWHRKTIESMSQARFWDDLNLRFPLVYQNEVNEAAKSTSLAPQYLLAIARQESAFAPDAKSPAGAMGLMQLMPATARETAKKIGITTHRKNDLLTPQYNITIGSNYLSQMVERFNGNRILATAAYNAGPHRVVKWLNPSGKEVPYDIWIETIPFHETRGYVQNVLSYSLIYSLRMGKDARLLEPKEVKQDL</sequence>
<dbReference type="Proteomes" id="UP001156870">
    <property type="component" value="Unassembled WGS sequence"/>
</dbReference>
<keyword evidence="6" id="KW-1185">Reference proteome</keyword>
<dbReference type="InterPro" id="IPR008258">
    <property type="entry name" value="Transglycosylase_SLT_dom_1"/>
</dbReference>